<feature type="transmembrane region" description="Helical" evidence="1">
    <location>
        <begin position="9"/>
        <end position="27"/>
    </location>
</feature>
<keyword evidence="1" id="KW-0812">Transmembrane</keyword>
<dbReference type="Proteomes" id="UP001165060">
    <property type="component" value="Unassembled WGS sequence"/>
</dbReference>
<keyword evidence="1" id="KW-1133">Transmembrane helix</keyword>
<evidence type="ECO:0000313" key="3">
    <source>
        <dbReference type="Proteomes" id="UP001165060"/>
    </source>
</evidence>
<feature type="non-terminal residue" evidence="2">
    <location>
        <position position="225"/>
    </location>
</feature>
<comment type="caution">
    <text evidence="2">The sequence shown here is derived from an EMBL/GenBank/DDBJ whole genome shotgun (WGS) entry which is preliminary data.</text>
</comment>
<accession>A0ABQ6N556</accession>
<feature type="transmembrane region" description="Helical" evidence="1">
    <location>
        <begin position="101"/>
        <end position="125"/>
    </location>
</feature>
<proteinExistence type="predicted"/>
<feature type="transmembrane region" description="Helical" evidence="1">
    <location>
        <begin position="33"/>
        <end position="56"/>
    </location>
</feature>
<keyword evidence="1" id="KW-0472">Membrane</keyword>
<feature type="transmembrane region" description="Helical" evidence="1">
    <location>
        <begin position="132"/>
        <end position="153"/>
    </location>
</feature>
<dbReference type="EMBL" id="BRYB01002110">
    <property type="protein sequence ID" value="GMI39819.1"/>
    <property type="molecule type" value="Genomic_DNA"/>
</dbReference>
<reference evidence="2 3" key="1">
    <citation type="journal article" date="2023" name="Commun. Biol.">
        <title>Genome analysis of Parmales, the sister group of diatoms, reveals the evolutionary specialization of diatoms from phago-mixotrophs to photoautotrophs.</title>
        <authorList>
            <person name="Ban H."/>
            <person name="Sato S."/>
            <person name="Yoshikawa S."/>
            <person name="Yamada K."/>
            <person name="Nakamura Y."/>
            <person name="Ichinomiya M."/>
            <person name="Sato N."/>
            <person name="Blanc-Mathieu R."/>
            <person name="Endo H."/>
            <person name="Kuwata A."/>
            <person name="Ogata H."/>
        </authorList>
    </citation>
    <scope>NUCLEOTIDE SEQUENCE [LARGE SCALE GENOMIC DNA]</scope>
</reference>
<evidence type="ECO:0000313" key="2">
    <source>
        <dbReference type="EMBL" id="GMI39819.1"/>
    </source>
</evidence>
<keyword evidence="3" id="KW-1185">Reference proteome</keyword>
<protein>
    <submittedName>
        <fullName evidence="2">Uncharacterized protein</fullName>
    </submittedName>
</protein>
<organism evidence="2 3">
    <name type="scientific">Tetraparma gracilis</name>
    <dbReference type="NCBI Taxonomy" id="2962635"/>
    <lineage>
        <taxon>Eukaryota</taxon>
        <taxon>Sar</taxon>
        <taxon>Stramenopiles</taxon>
        <taxon>Ochrophyta</taxon>
        <taxon>Bolidophyceae</taxon>
        <taxon>Parmales</taxon>
        <taxon>Triparmaceae</taxon>
        <taxon>Tetraparma</taxon>
    </lineage>
</organism>
<gene>
    <name evidence="2" type="ORF">TeGR_g13927</name>
</gene>
<evidence type="ECO:0000256" key="1">
    <source>
        <dbReference type="SAM" id="Phobius"/>
    </source>
</evidence>
<feature type="transmembrane region" description="Helical" evidence="1">
    <location>
        <begin position="76"/>
        <end position="95"/>
    </location>
</feature>
<name>A0ABQ6N556_9STRA</name>
<feature type="transmembrane region" description="Helical" evidence="1">
    <location>
        <begin position="173"/>
        <end position="195"/>
    </location>
</feature>
<sequence>MAYTKGGELVFEAIPGLVLQLIAALNAKENTTSVFVSVVISTASAALTGTTIFWDYDTGPEQRKRNPDWIGIVPDLGRGTAFATVFAMCAFQIFAKAAATALLAVTDSAWLWYYVIGDYGLYFAYSVARRDFVFFIPMPTAASFAVSTLFRAMCKVCTDFTGSPHFRLPLTLGGSYYTFCLASSQASVFAAVYAYTRYATPPEGVELIAASTLWTGASVLSGAWL</sequence>